<dbReference type="Proteomes" id="UP000078561">
    <property type="component" value="Unassembled WGS sequence"/>
</dbReference>
<reference evidence="3" key="1">
    <citation type="submission" date="2016-04" db="EMBL/GenBank/DDBJ databases">
        <authorList>
            <person name="Evans L.H."/>
            <person name="Alamgir A."/>
            <person name="Owens N."/>
            <person name="Weber N.D."/>
            <person name="Virtaneva K."/>
            <person name="Barbian K."/>
            <person name="Babar A."/>
            <person name="Rosenke K."/>
        </authorList>
    </citation>
    <scope>NUCLEOTIDE SEQUENCE [LARGE SCALE GENOMIC DNA]</scope>
    <source>
        <strain evidence="3">CBS 101.48</strain>
    </source>
</reference>
<dbReference type="Gene3D" id="2.60.200.20">
    <property type="match status" value="1"/>
</dbReference>
<sequence length="459" mass="52148">MTTSPTHTTSFNNALQKSIQYTNSKSIVAPASPEPYSSDFGGFNSDDLVPTSALDVPDDEKKQQQQQQQQQQSLVIVGSTQHRITLGRGGSSTVKIGRRNRQISRTHVAIEYAHGRFELVVLGLNGATVDRILYRQHERAPLDDYSFVDVLGDTLIFRLPPLPTLKEDDVHAIDRNVTTVVEQLAPSSPPSVEDIEPSQQDNNEAASPPVIDDTPSQQLGSTPEETPSMHDDHNDKENQGQHSDKEDLSIQDEHSDKENQPLADEHNDKENQPLADDHTDKENQPLTDEHSDKENHHISQDSPEDTTDYAENIIDILVFSKKSSMPISDICSRIMKTNPSYKTQDRTMWTRRIERVLKEKAFFGEIVRKGKTADGSPKEHLYYYNSDMDPVEWRRATYTQVGRSARKCTLQDKQYFWRIPPKLGKNRHAYIPPPLQQQEKRPLEQVLDNENAVVKKQKQ</sequence>
<dbReference type="STRING" id="4829.A0A168L4M8"/>
<proteinExistence type="predicted"/>
<feature type="region of interest" description="Disordered" evidence="1">
    <location>
        <begin position="184"/>
        <end position="307"/>
    </location>
</feature>
<evidence type="ECO:0000313" key="4">
    <source>
        <dbReference type="Proteomes" id="UP000078561"/>
    </source>
</evidence>
<dbReference type="InParanoid" id="A0A168L4M8"/>
<dbReference type="InterPro" id="IPR008984">
    <property type="entry name" value="SMAD_FHA_dom_sf"/>
</dbReference>
<feature type="region of interest" description="Disordered" evidence="1">
    <location>
        <begin position="435"/>
        <end position="459"/>
    </location>
</feature>
<feature type="region of interest" description="Disordered" evidence="1">
    <location>
        <begin position="26"/>
        <end position="74"/>
    </location>
</feature>
<dbReference type="OMA" id="CTLQDKQ"/>
<feature type="domain" description="FHA" evidence="2">
    <location>
        <begin position="84"/>
        <end position="134"/>
    </location>
</feature>
<keyword evidence="4" id="KW-1185">Reference proteome</keyword>
<dbReference type="InterPro" id="IPR000253">
    <property type="entry name" value="FHA_dom"/>
</dbReference>
<feature type="compositionally biased region" description="Polar residues" evidence="1">
    <location>
        <begin position="214"/>
        <end position="225"/>
    </location>
</feature>
<evidence type="ECO:0000256" key="1">
    <source>
        <dbReference type="SAM" id="MobiDB-lite"/>
    </source>
</evidence>
<dbReference type="SUPFAM" id="SSF49879">
    <property type="entry name" value="SMAD/FHA domain"/>
    <property type="match status" value="1"/>
</dbReference>
<organism evidence="3">
    <name type="scientific">Absidia glauca</name>
    <name type="common">Pin mould</name>
    <dbReference type="NCBI Taxonomy" id="4829"/>
    <lineage>
        <taxon>Eukaryota</taxon>
        <taxon>Fungi</taxon>
        <taxon>Fungi incertae sedis</taxon>
        <taxon>Mucoromycota</taxon>
        <taxon>Mucoromycotina</taxon>
        <taxon>Mucoromycetes</taxon>
        <taxon>Mucorales</taxon>
        <taxon>Cunninghamellaceae</taxon>
        <taxon>Absidia</taxon>
    </lineage>
</organism>
<name>A0A168L4M8_ABSGL</name>
<evidence type="ECO:0000313" key="3">
    <source>
        <dbReference type="EMBL" id="SAL96060.1"/>
    </source>
</evidence>
<dbReference type="EMBL" id="LT550653">
    <property type="protein sequence ID" value="SAL96060.1"/>
    <property type="molecule type" value="Genomic_DNA"/>
</dbReference>
<dbReference type="AlphaFoldDB" id="A0A168L4M8"/>
<feature type="compositionally biased region" description="Basic and acidic residues" evidence="1">
    <location>
        <begin position="227"/>
        <end position="299"/>
    </location>
</feature>
<dbReference type="PROSITE" id="PS50006">
    <property type="entry name" value="FHA_DOMAIN"/>
    <property type="match status" value="1"/>
</dbReference>
<evidence type="ECO:0000259" key="2">
    <source>
        <dbReference type="PROSITE" id="PS50006"/>
    </source>
</evidence>
<dbReference type="OrthoDB" id="5348546at2759"/>
<protein>
    <recommendedName>
        <fullName evidence="2">FHA domain-containing protein</fullName>
    </recommendedName>
</protein>
<accession>A0A168L4M8</accession>
<gene>
    <name evidence="3" type="primary">ABSGL_01428.1 scaffold 1580</name>
</gene>